<evidence type="ECO:0000313" key="1">
    <source>
        <dbReference type="EMBL" id="RZC75424.1"/>
    </source>
</evidence>
<dbReference type="EMBL" id="CM010722">
    <property type="protein sequence ID" value="RZC75424.1"/>
    <property type="molecule type" value="Genomic_DNA"/>
</dbReference>
<dbReference type="AlphaFoldDB" id="A0A4Y7KPY3"/>
<organism evidence="1 2">
    <name type="scientific">Papaver somniferum</name>
    <name type="common">Opium poppy</name>
    <dbReference type="NCBI Taxonomy" id="3469"/>
    <lineage>
        <taxon>Eukaryota</taxon>
        <taxon>Viridiplantae</taxon>
        <taxon>Streptophyta</taxon>
        <taxon>Embryophyta</taxon>
        <taxon>Tracheophyta</taxon>
        <taxon>Spermatophyta</taxon>
        <taxon>Magnoliopsida</taxon>
        <taxon>Ranunculales</taxon>
        <taxon>Papaveraceae</taxon>
        <taxon>Papaveroideae</taxon>
        <taxon>Papaver</taxon>
    </lineage>
</organism>
<dbReference type="Proteomes" id="UP000316621">
    <property type="component" value="Chromosome 8"/>
</dbReference>
<sequence length="102" mass="11377">MLVLVAENLMVPEERIWNSGKCDGCSWRSNGRNGAAKMVLVICEIAVVVAAMDYSRMLISRLVLLHAVQGRYWGVEMQMERLCRFAALQGMELSMYCQGCGG</sequence>
<keyword evidence="2" id="KW-1185">Reference proteome</keyword>
<gene>
    <name evidence="1" type="ORF">C5167_050906</name>
</gene>
<evidence type="ECO:0000313" key="2">
    <source>
        <dbReference type="Proteomes" id="UP000316621"/>
    </source>
</evidence>
<name>A0A4Y7KPY3_PAPSO</name>
<reference evidence="1 2" key="1">
    <citation type="journal article" date="2018" name="Science">
        <title>The opium poppy genome and morphinan production.</title>
        <authorList>
            <person name="Guo L."/>
            <person name="Winzer T."/>
            <person name="Yang X."/>
            <person name="Li Y."/>
            <person name="Ning Z."/>
            <person name="He Z."/>
            <person name="Teodor R."/>
            <person name="Lu Y."/>
            <person name="Bowser T.A."/>
            <person name="Graham I.A."/>
            <person name="Ye K."/>
        </authorList>
    </citation>
    <scope>NUCLEOTIDE SEQUENCE [LARGE SCALE GENOMIC DNA]</scope>
    <source>
        <strain evidence="2">cv. HN1</strain>
        <tissue evidence="1">Leaves</tissue>
    </source>
</reference>
<accession>A0A4Y7KPY3</accession>
<dbReference type="Gramene" id="RZC75424">
    <property type="protein sequence ID" value="RZC75424"/>
    <property type="gene ID" value="C5167_050906"/>
</dbReference>
<protein>
    <submittedName>
        <fullName evidence="1">Uncharacterized protein</fullName>
    </submittedName>
</protein>
<proteinExistence type="predicted"/>